<dbReference type="NCBIfam" id="TIGR02052">
    <property type="entry name" value="MerP"/>
    <property type="match status" value="1"/>
</dbReference>
<accession>A0A385Z0B0</accession>
<reference evidence="9" key="1">
    <citation type="submission" date="2018-09" db="EMBL/GenBank/DDBJ databases">
        <authorList>
            <person name="Zhu H."/>
        </authorList>
    </citation>
    <scope>NUCLEOTIDE SEQUENCE [LARGE SCALE GENOMIC DNA]</scope>
    <source>
        <strain evidence="9">K2W31S-8</strain>
    </source>
</reference>
<name>A0A385Z0B0_9PSED</name>
<dbReference type="Pfam" id="PF00403">
    <property type="entry name" value="HMA"/>
    <property type="match status" value="1"/>
</dbReference>
<evidence type="ECO:0000259" key="7">
    <source>
        <dbReference type="PROSITE" id="PS50846"/>
    </source>
</evidence>
<dbReference type="SUPFAM" id="SSF55008">
    <property type="entry name" value="HMA, heavy metal-associated domain"/>
    <property type="match status" value="1"/>
</dbReference>
<evidence type="ECO:0000256" key="5">
    <source>
        <dbReference type="RuleBase" id="RU361212"/>
    </source>
</evidence>
<keyword evidence="2 5" id="KW-0475">Mercuric resistance</keyword>
<dbReference type="CDD" id="cd00371">
    <property type="entry name" value="HMA"/>
    <property type="match status" value="1"/>
</dbReference>
<comment type="subcellular location">
    <subcellularLocation>
        <location evidence="1">Cell envelope</location>
    </subcellularLocation>
    <subcellularLocation>
        <location evidence="5">Periplasm</location>
    </subcellularLocation>
</comment>
<evidence type="ECO:0000256" key="4">
    <source>
        <dbReference type="ARBA" id="ARBA00022914"/>
    </source>
</evidence>
<dbReference type="AlphaFoldDB" id="A0A385Z0B0"/>
<dbReference type="GO" id="GO:0045340">
    <property type="term" value="F:mercury ion binding"/>
    <property type="evidence" value="ECO:0007669"/>
    <property type="project" value="UniProtKB-UniRule"/>
</dbReference>
<sequence>MRKMLIAALVALPLAALAAPPKTVTLDVQNMTCGLCPITVKKSLEKVAGVSAVKVDFDTKTATVTYDPDKARPEALTEATTNAGYPSTVQK</sequence>
<proteinExistence type="predicted"/>
<dbReference type="InterPro" id="IPR001802">
    <property type="entry name" value="MerP/CopZ"/>
</dbReference>
<gene>
    <name evidence="5 8" type="primary">merP</name>
    <name evidence="8" type="ORF">D3880_08780</name>
</gene>
<keyword evidence="4 5" id="KW-0476">Mercury</keyword>
<dbReference type="KEGG" id="pcav:D3880_08780"/>
<dbReference type="InterPro" id="IPR036163">
    <property type="entry name" value="HMA_dom_sf"/>
</dbReference>
<dbReference type="PRINTS" id="PR00946">
    <property type="entry name" value="HGSCAVENGER"/>
</dbReference>
<dbReference type="PROSITE" id="PS50846">
    <property type="entry name" value="HMA_2"/>
    <property type="match status" value="1"/>
</dbReference>
<evidence type="ECO:0000256" key="6">
    <source>
        <dbReference type="SAM" id="SignalP"/>
    </source>
</evidence>
<dbReference type="FunFam" id="3.30.70.100:FF:000001">
    <property type="entry name" value="ATPase copper transporting beta"/>
    <property type="match status" value="1"/>
</dbReference>
<dbReference type="RefSeq" id="WP_119893087.1">
    <property type="nucleotide sequence ID" value="NZ_CP032419.1"/>
</dbReference>
<dbReference type="InterPro" id="IPR006121">
    <property type="entry name" value="HMA_dom"/>
</dbReference>
<evidence type="ECO:0000256" key="1">
    <source>
        <dbReference type="ARBA" id="ARBA00004196"/>
    </source>
</evidence>
<dbReference type="GO" id="GO:0015097">
    <property type="term" value="F:mercury ion transmembrane transporter activity"/>
    <property type="evidence" value="ECO:0007669"/>
    <property type="project" value="UniProtKB-UniRule"/>
</dbReference>
<evidence type="ECO:0000313" key="8">
    <source>
        <dbReference type="EMBL" id="AYC32466.1"/>
    </source>
</evidence>
<dbReference type="Gene3D" id="3.30.70.100">
    <property type="match status" value="1"/>
</dbReference>
<protein>
    <recommendedName>
        <fullName evidence="5">Periplasmic mercury ion-binding protein</fullName>
    </recommendedName>
</protein>
<keyword evidence="5" id="KW-0574">Periplasm</keyword>
<keyword evidence="9" id="KW-1185">Reference proteome</keyword>
<dbReference type="EMBL" id="CP032419">
    <property type="protein sequence ID" value="AYC32466.1"/>
    <property type="molecule type" value="Genomic_DNA"/>
</dbReference>
<dbReference type="InterPro" id="IPR011795">
    <property type="entry name" value="MerP"/>
</dbReference>
<dbReference type="OrthoDB" id="7205933at2"/>
<feature type="signal peptide" evidence="6">
    <location>
        <begin position="1"/>
        <end position="18"/>
    </location>
</feature>
<feature type="chain" id="PRO_5017486065" description="Periplasmic mercury ion-binding protein" evidence="6">
    <location>
        <begin position="19"/>
        <end position="91"/>
    </location>
</feature>
<keyword evidence="3 5" id="KW-0479">Metal-binding</keyword>
<evidence type="ECO:0000256" key="2">
    <source>
        <dbReference type="ARBA" id="ARBA00022466"/>
    </source>
</evidence>
<dbReference type="GO" id="GO:0030313">
    <property type="term" value="C:cell envelope"/>
    <property type="evidence" value="ECO:0007669"/>
    <property type="project" value="UniProtKB-SubCell"/>
</dbReference>
<organism evidence="8 9">
    <name type="scientific">Pseudomonas cavernae</name>
    <dbReference type="NCBI Taxonomy" id="2320867"/>
    <lineage>
        <taxon>Bacteria</taxon>
        <taxon>Pseudomonadati</taxon>
        <taxon>Pseudomonadota</taxon>
        <taxon>Gammaproteobacteria</taxon>
        <taxon>Pseudomonadales</taxon>
        <taxon>Pseudomonadaceae</taxon>
        <taxon>Pseudomonas</taxon>
    </lineage>
</organism>
<keyword evidence="6" id="KW-0732">Signal</keyword>
<feature type="domain" description="HMA" evidence="7">
    <location>
        <begin position="22"/>
        <end position="88"/>
    </location>
</feature>
<evidence type="ECO:0000313" key="9">
    <source>
        <dbReference type="Proteomes" id="UP000265560"/>
    </source>
</evidence>
<comment type="function">
    <text evidence="5">Involved in mercury resistance. Acts as a mercury scavenger that specifically binds to a mercuric ion in the periplasm and probably passes it to the cytoplasmic mercuric reductase MerA via the mercuric transport protein MerT.</text>
</comment>
<dbReference type="Proteomes" id="UP000265560">
    <property type="component" value="Chromosome"/>
</dbReference>
<evidence type="ECO:0000256" key="3">
    <source>
        <dbReference type="ARBA" id="ARBA00022723"/>
    </source>
</evidence>
<dbReference type="GO" id="GO:0042597">
    <property type="term" value="C:periplasmic space"/>
    <property type="evidence" value="ECO:0007669"/>
    <property type="project" value="UniProtKB-SubCell"/>
</dbReference>